<feature type="compositionally biased region" description="Acidic residues" evidence="1">
    <location>
        <begin position="82"/>
        <end position="95"/>
    </location>
</feature>
<feature type="compositionally biased region" description="Polar residues" evidence="1">
    <location>
        <begin position="103"/>
        <end position="126"/>
    </location>
</feature>
<organism evidence="2 3">
    <name type="scientific">Candolleomyces eurysporus</name>
    <dbReference type="NCBI Taxonomy" id="2828524"/>
    <lineage>
        <taxon>Eukaryota</taxon>
        <taxon>Fungi</taxon>
        <taxon>Dikarya</taxon>
        <taxon>Basidiomycota</taxon>
        <taxon>Agaricomycotina</taxon>
        <taxon>Agaricomycetes</taxon>
        <taxon>Agaricomycetidae</taxon>
        <taxon>Agaricales</taxon>
        <taxon>Agaricineae</taxon>
        <taxon>Psathyrellaceae</taxon>
        <taxon>Candolleomyces</taxon>
    </lineage>
</organism>
<dbReference type="OrthoDB" id="2991366at2759"/>
<dbReference type="Proteomes" id="UP001140091">
    <property type="component" value="Unassembled WGS sequence"/>
</dbReference>
<evidence type="ECO:0000313" key="3">
    <source>
        <dbReference type="Proteomes" id="UP001140091"/>
    </source>
</evidence>
<comment type="caution">
    <text evidence="2">The sequence shown here is derived from an EMBL/GenBank/DDBJ whole genome shotgun (WGS) entry which is preliminary data.</text>
</comment>
<keyword evidence="3" id="KW-1185">Reference proteome</keyword>
<name>A0A9W8J854_9AGAR</name>
<dbReference type="AlphaFoldDB" id="A0A9W8J854"/>
<protein>
    <submittedName>
        <fullName evidence="2">Uncharacterized protein</fullName>
    </submittedName>
</protein>
<feature type="non-terminal residue" evidence="2">
    <location>
        <position position="391"/>
    </location>
</feature>
<evidence type="ECO:0000256" key="1">
    <source>
        <dbReference type="SAM" id="MobiDB-lite"/>
    </source>
</evidence>
<feature type="region of interest" description="Disordered" evidence="1">
    <location>
        <begin position="81"/>
        <end position="132"/>
    </location>
</feature>
<proteinExistence type="predicted"/>
<feature type="compositionally biased region" description="Polar residues" evidence="1">
    <location>
        <begin position="10"/>
        <end position="20"/>
    </location>
</feature>
<reference evidence="2" key="1">
    <citation type="submission" date="2022-06" db="EMBL/GenBank/DDBJ databases">
        <title>Genome Sequence of Candolleomyces eurysporus.</title>
        <authorList>
            <person name="Buettner E."/>
        </authorList>
    </citation>
    <scope>NUCLEOTIDE SEQUENCE</scope>
    <source>
        <strain evidence="2">VTCC 930004</strain>
    </source>
</reference>
<sequence>MSSHPPPPTINATQYIQGSADSPVRTLAPVFLPPPGTALNHPLLVEGCLAAPESDIDPHWYHPTSVPATPMDDAIDRIGREQDEDEDEDSSDEELHEYPDFQNHGNYSRPQYESSSMYTDTPTPSTVFFPMDNSPVITGESGSSDPLILANKDVKPVIDNPFSDPNLGKGTVSYNYTLHLQGLHTSVTCVYDARSPIGELIPGASSMLAQYGGTCDPDFGPEPALNEVQDYVTLNTGKTLSYWACKGPLQGIDSDPTRFIYLRGWADYEDAVGNITCTVSQMRPAIFSVTYESSPGRFKAEKGEGFDLSAPSQIPYPRFIDYTLVGLGNVVREAQNIHSNLIAESVITMGVNLLNLPRGERHEGYLSLYEAMIQGMLEYEMSCSTIASRRI</sequence>
<feature type="region of interest" description="Disordered" evidence="1">
    <location>
        <begin position="1"/>
        <end position="20"/>
    </location>
</feature>
<evidence type="ECO:0000313" key="2">
    <source>
        <dbReference type="EMBL" id="KAJ2929209.1"/>
    </source>
</evidence>
<accession>A0A9W8J854</accession>
<gene>
    <name evidence="2" type="ORF">H1R20_g7880</name>
</gene>
<dbReference type="EMBL" id="JANBPK010000887">
    <property type="protein sequence ID" value="KAJ2929209.1"/>
    <property type="molecule type" value="Genomic_DNA"/>
</dbReference>